<evidence type="ECO:0000256" key="1">
    <source>
        <dbReference type="SAM" id="MobiDB-lite"/>
    </source>
</evidence>
<dbReference type="PANTHER" id="PTHR32166">
    <property type="entry name" value="OSJNBA0013A04.12 PROTEIN"/>
    <property type="match status" value="1"/>
</dbReference>
<feature type="domain" description="DUF659" evidence="2">
    <location>
        <begin position="98"/>
        <end position="222"/>
    </location>
</feature>
<dbReference type="PANTHER" id="PTHR32166:SF81">
    <property type="entry name" value="OS06G0658400 PROTEIN"/>
    <property type="match status" value="1"/>
</dbReference>
<dbReference type="InterPro" id="IPR007021">
    <property type="entry name" value="DUF659"/>
</dbReference>
<evidence type="ECO:0000259" key="2">
    <source>
        <dbReference type="Pfam" id="PF04937"/>
    </source>
</evidence>
<dbReference type="InterPro" id="IPR012337">
    <property type="entry name" value="RNaseH-like_sf"/>
</dbReference>
<gene>
    <name evidence="3" type="ORF">ES288_A11G291900v1</name>
</gene>
<evidence type="ECO:0000313" key="3">
    <source>
        <dbReference type="EMBL" id="TYG95732.1"/>
    </source>
</evidence>
<keyword evidence="4" id="KW-1185">Reference proteome</keyword>
<sequence length="467" mass="53884">MAYQSRSGSVDSSNNITNASVSQDDITSLQRHSLGSKRRKGTLEQSFNLAAQENLDSEIDRMFYSCGLPFHLARNPHYVNAFTLASKNSIPIYIHSGYNALRTTLLQKERANIKRLLQSIKGMWREKGISLICNGWTDAQRRPLINFMAISEGGVVFLKAVNYTISEVGAQNVVQVITDNALVCKVAGSLVETQHPHIFWTHCVVHTLNLTLKNICAAKNIEKNEVTYDVLCWINNVGDDAIFIRNFILNHSMRLAIFNSSVPLKLLAVADTRFASMIVMKKILDVDYILTFAKLIYDMLQIIDMDKPTLHLVYEIWDEMIEKVKTSIYRHEGKKGDERSIFYEVVYDILIDRWTKSSTPPHCMAHSLNPSDWLNEIPNRLPPHKVVKISKERNKCSRRYFPSTEERKMWTWTRYSFIHSMRRNKINPQRAKDLVFVHTNLPLLSRKTLHYKEGENKMWDIGVDVFD</sequence>
<dbReference type="Pfam" id="PF04937">
    <property type="entry name" value="DUF659"/>
    <property type="match status" value="1"/>
</dbReference>
<feature type="compositionally biased region" description="Polar residues" evidence="1">
    <location>
        <begin position="1"/>
        <end position="33"/>
    </location>
</feature>
<dbReference type="AlphaFoldDB" id="A0A5D2ERW0"/>
<dbReference type="EMBL" id="CM017698">
    <property type="protein sequence ID" value="TYG95732.1"/>
    <property type="molecule type" value="Genomic_DNA"/>
</dbReference>
<feature type="region of interest" description="Disordered" evidence="1">
    <location>
        <begin position="1"/>
        <end position="39"/>
    </location>
</feature>
<evidence type="ECO:0000313" key="4">
    <source>
        <dbReference type="Proteomes" id="UP000323506"/>
    </source>
</evidence>
<reference evidence="3 4" key="1">
    <citation type="submission" date="2019-06" db="EMBL/GenBank/DDBJ databases">
        <title>WGS assembly of Gossypium darwinii.</title>
        <authorList>
            <person name="Chen Z.J."/>
            <person name="Sreedasyam A."/>
            <person name="Ando A."/>
            <person name="Song Q."/>
            <person name="De L."/>
            <person name="Hulse-Kemp A."/>
            <person name="Ding M."/>
            <person name="Ye W."/>
            <person name="Kirkbride R."/>
            <person name="Jenkins J."/>
            <person name="Plott C."/>
            <person name="Lovell J."/>
            <person name="Lin Y.-M."/>
            <person name="Vaughn R."/>
            <person name="Liu B."/>
            <person name="Li W."/>
            <person name="Simpson S."/>
            <person name="Scheffler B."/>
            <person name="Saski C."/>
            <person name="Grover C."/>
            <person name="Hu G."/>
            <person name="Conover J."/>
            <person name="Carlson J."/>
            <person name="Shu S."/>
            <person name="Boston L."/>
            <person name="Williams M."/>
            <person name="Peterson D."/>
            <person name="Mcgee K."/>
            <person name="Jones D."/>
            <person name="Wendel J."/>
            <person name="Stelly D."/>
            <person name="Grimwood J."/>
            <person name="Schmutz J."/>
        </authorList>
    </citation>
    <scope>NUCLEOTIDE SEQUENCE [LARGE SCALE GENOMIC DNA]</scope>
    <source>
        <strain evidence="3">1808015.09</strain>
    </source>
</reference>
<accession>A0A5D2ERW0</accession>
<dbReference type="Proteomes" id="UP000323506">
    <property type="component" value="Chromosome A11"/>
</dbReference>
<name>A0A5D2ERW0_GOSDA</name>
<proteinExistence type="predicted"/>
<dbReference type="SUPFAM" id="SSF53098">
    <property type="entry name" value="Ribonuclease H-like"/>
    <property type="match status" value="1"/>
</dbReference>
<protein>
    <recommendedName>
        <fullName evidence="2">DUF659 domain-containing protein</fullName>
    </recommendedName>
</protein>
<organism evidence="3 4">
    <name type="scientific">Gossypium darwinii</name>
    <name type="common">Darwin's cotton</name>
    <name type="synonym">Gossypium barbadense var. darwinii</name>
    <dbReference type="NCBI Taxonomy" id="34276"/>
    <lineage>
        <taxon>Eukaryota</taxon>
        <taxon>Viridiplantae</taxon>
        <taxon>Streptophyta</taxon>
        <taxon>Embryophyta</taxon>
        <taxon>Tracheophyta</taxon>
        <taxon>Spermatophyta</taxon>
        <taxon>Magnoliopsida</taxon>
        <taxon>eudicotyledons</taxon>
        <taxon>Gunneridae</taxon>
        <taxon>Pentapetalae</taxon>
        <taxon>rosids</taxon>
        <taxon>malvids</taxon>
        <taxon>Malvales</taxon>
        <taxon>Malvaceae</taxon>
        <taxon>Malvoideae</taxon>
        <taxon>Gossypium</taxon>
    </lineage>
</organism>